<dbReference type="NCBIfam" id="NF000595">
    <property type="entry name" value="PRK00015.1-3"/>
    <property type="match status" value="1"/>
</dbReference>
<comment type="subcellular location">
    <subcellularLocation>
        <location evidence="4 14">Cytoplasm</location>
    </subcellularLocation>
</comment>
<comment type="function">
    <text evidence="3 14 16">Endonuclease that specifically degrades the RNA of RNA-DNA hybrids.</text>
</comment>
<dbReference type="Proteomes" id="UP000539350">
    <property type="component" value="Unassembled WGS sequence"/>
</dbReference>
<feature type="binding site" evidence="14 15">
    <location>
        <position position="110"/>
    </location>
    <ligand>
        <name>a divalent metal cation</name>
        <dbReference type="ChEBI" id="CHEBI:60240"/>
    </ligand>
</feature>
<evidence type="ECO:0000256" key="3">
    <source>
        <dbReference type="ARBA" id="ARBA00004065"/>
    </source>
</evidence>
<organism evidence="18 19">
    <name type="scientific">Sediminihaliea albiluteola</name>
    <dbReference type="NCBI Taxonomy" id="2758564"/>
    <lineage>
        <taxon>Bacteria</taxon>
        <taxon>Pseudomonadati</taxon>
        <taxon>Pseudomonadota</taxon>
        <taxon>Gammaproteobacteria</taxon>
        <taxon>Cellvibrionales</taxon>
        <taxon>Halieaceae</taxon>
        <taxon>Sediminihaliea</taxon>
    </lineage>
</organism>
<evidence type="ECO:0000313" key="19">
    <source>
        <dbReference type="Proteomes" id="UP000539350"/>
    </source>
</evidence>
<dbReference type="AlphaFoldDB" id="A0A7W2TVQ6"/>
<dbReference type="GO" id="GO:0005737">
    <property type="term" value="C:cytoplasm"/>
    <property type="evidence" value="ECO:0007669"/>
    <property type="project" value="UniProtKB-SubCell"/>
</dbReference>
<dbReference type="PANTHER" id="PTHR10954">
    <property type="entry name" value="RIBONUCLEASE H2 SUBUNIT A"/>
    <property type="match status" value="1"/>
</dbReference>
<keyword evidence="9 14" id="KW-0540">Nuclease</keyword>
<evidence type="ECO:0000256" key="5">
    <source>
        <dbReference type="ARBA" id="ARBA00007383"/>
    </source>
</evidence>
<comment type="similarity">
    <text evidence="5 14 16">Belongs to the RNase HII family.</text>
</comment>
<reference evidence="18 19" key="1">
    <citation type="submission" date="2020-07" db="EMBL/GenBank/DDBJ databases">
        <title>Halieaceae bacterium, F7430, whole genome shotgun sequencing project.</title>
        <authorList>
            <person name="Jiang S."/>
            <person name="Liu Z.W."/>
            <person name="Du Z.J."/>
        </authorList>
    </citation>
    <scope>NUCLEOTIDE SEQUENCE [LARGE SCALE GENOMIC DNA]</scope>
    <source>
        <strain evidence="18 19">F7430</strain>
    </source>
</reference>
<dbReference type="InterPro" id="IPR024567">
    <property type="entry name" value="RNase_HII/HIII_dom"/>
</dbReference>
<evidence type="ECO:0000256" key="8">
    <source>
        <dbReference type="ARBA" id="ARBA00022490"/>
    </source>
</evidence>
<dbReference type="GO" id="GO:0032299">
    <property type="term" value="C:ribonuclease H2 complex"/>
    <property type="evidence" value="ECO:0007669"/>
    <property type="project" value="TreeGrafter"/>
</dbReference>
<dbReference type="PROSITE" id="PS51975">
    <property type="entry name" value="RNASE_H_2"/>
    <property type="match status" value="1"/>
</dbReference>
<evidence type="ECO:0000256" key="2">
    <source>
        <dbReference type="ARBA" id="ARBA00001946"/>
    </source>
</evidence>
<dbReference type="GO" id="GO:0004523">
    <property type="term" value="F:RNA-DNA hybrid ribonuclease activity"/>
    <property type="evidence" value="ECO:0007669"/>
    <property type="project" value="UniProtKB-UniRule"/>
</dbReference>
<evidence type="ECO:0000259" key="17">
    <source>
        <dbReference type="PROSITE" id="PS51975"/>
    </source>
</evidence>
<evidence type="ECO:0000256" key="16">
    <source>
        <dbReference type="RuleBase" id="RU003515"/>
    </source>
</evidence>
<evidence type="ECO:0000256" key="7">
    <source>
        <dbReference type="ARBA" id="ARBA00019179"/>
    </source>
</evidence>
<dbReference type="NCBIfam" id="NF000596">
    <property type="entry name" value="PRK00015.1-4"/>
    <property type="match status" value="1"/>
</dbReference>
<keyword evidence="8 14" id="KW-0963">Cytoplasm</keyword>
<dbReference type="InterPro" id="IPR036397">
    <property type="entry name" value="RNaseH_sf"/>
</dbReference>
<dbReference type="GO" id="GO:0003723">
    <property type="term" value="F:RNA binding"/>
    <property type="evidence" value="ECO:0007669"/>
    <property type="project" value="UniProtKB-UniRule"/>
</dbReference>
<keyword evidence="12 14" id="KW-0378">Hydrolase</keyword>
<keyword evidence="10 14" id="KW-0479">Metal-binding</keyword>
<evidence type="ECO:0000256" key="1">
    <source>
        <dbReference type="ARBA" id="ARBA00000077"/>
    </source>
</evidence>
<dbReference type="Pfam" id="PF01351">
    <property type="entry name" value="RNase_HII"/>
    <property type="match status" value="1"/>
</dbReference>
<dbReference type="RefSeq" id="WP_182170341.1">
    <property type="nucleotide sequence ID" value="NZ_JACFXU010000013.1"/>
</dbReference>
<evidence type="ECO:0000256" key="14">
    <source>
        <dbReference type="HAMAP-Rule" id="MF_00052"/>
    </source>
</evidence>
<dbReference type="EMBL" id="JACFXU010000013">
    <property type="protein sequence ID" value="MBA6412739.1"/>
    <property type="molecule type" value="Genomic_DNA"/>
</dbReference>
<feature type="binding site" evidence="14 15">
    <location>
        <position position="18"/>
    </location>
    <ligand>
        <name>a divalent metal cation</name>
        <dbReference type="ChEBI" id="CHEBI:60240"/>
    </ligand>
</feature>
<proteinExistence type="inferred from homology"/>
<sequence length="200" mass="21577">MQDLFTVDFEGPGLAGVDEVGRGPLAGDVVAAAVILDPKRSIEGLRDSKKLSQRKREALADQIKQQSLCWALARASVAEIDSLNILQASLLAMQRAVDALSVTPSYVLVDGNRLPRWDYPSEPVVKGDDRVPAIAAASILAKVQRDQELVALDAVYPGYGFAKHKGYPTAAHLAALQELGVTAVHRRSFAPVRDMLEPKP</sequence>
<dbReference type="EC" id="3.1.26.4" evidence="6 14"/>
<dbReference type="GO" id="GO:0006298">
    <property type="term" value="P:mismatch repair"/>
    <property type="evidence" value="ECO:0007669"/>
    <property type="project" value="TreeGrafter"/>
</dbReference>
<dbReference type="Gene3D" id="3.30.420.10">
    <property type="entry name" value="Ribonuclease H-like superfamily/Ribonuclease H"/>
    <property type="match status" value="1"/>
</dbReference>
<evidence type="ECO:0000256" key="15">
    <source>
        <dbReference type="PROSITE-ProRule" id="PRU01319"/>
    </source>
</evidence>
<dbReference type="SUPFAM" id="SSF53098">
    <property type="entry name" value="Ribonuclease H-like"/>
    <property type="match status" value="1"/>
</dbReference>
<evidence type="ECO:0000256" key="13">
    <source>
        <dbReference type="ARBA" id="ARBA00023211"/>
    </source>
</evidence>
<evidence type="ECO:0000256" key="9">
    <source>
        <dbReference type="ARBA" id="ARBA00022722"/>
    </source>
</evidence>
<evidence type="ECO:0000256" key="6">
    <source>
        <dbReference type="ARBA" id="ARBA00012180"/>
    </source>
</evidence>
<accession>A0A7W2TVQ6</accession>
<evidence type="ECO:0000256" key="10">
    <source>
        <dbReference type="ARBA" id="ARBA00022723"/>
    </source>
</evidence>
<feature type="binding site" evidence="14 15">
    <location>
        <position position="19"/>
    </location>
    <ligand>
        <name>a divalent metal cation</name>
        <dbReference type="ChEBI" id="CHEBI:60240"/>
    </ligand>
</feature>
<dbReference type="HAMAP" id="MF_00052_B">
    <property type="entry name" value="RNase_HII_B"/>
    <property type="match status" value="1"/>
</dbReference>
<dbReference type="InterPro" id="IPR001352">
    <property type="entry name" value="RNase_HII/HIII"/>
</dbReference>
<name>A0A7W2TVQ6_9GAMM</name>
<comment type="cofactor">
    <cofactor evidence="14 15">
        <name>Mn(2+)</name>
        <dbReference type="ChEBI" id="CHEBI:29035"/>
    </cofactor>
    <cofactor evidence="14 15">
        <name>Mg(2+)</name>
        <dbReference type="ChEBI" id="CHEBI:18420"/>
    </cofactor>
    <text evidence="14 15">Manganese or magnesium. Binds 1 divalent metal ion per monomer in the absence of substrate. May bind a second metal ion after substrate binding.</text>
</comment>
<dbReference type="InterPro" id="IPR022898">
    <property type="entry name" value="RNase_HII"/>
</dbReference>
<comment type="caution">
    <text evidence="18">The sequence shown here is derived from an EMBL/GenBank/DDBJ whole genome shotgun (WGS) entry which is preliminary data.</text>
</comment>
<keyword evidence="19" id="KW-1185">Reference proteome</keyword>
<evidence type="ECO:0000313" key="18">
    <source>
        <dbReference type="EMBL" id="MBA6412739.1"/>
    </source>
</evidence>
<dbReference type="GO" id="GO:0030145">
    <property type="term" value="F:manganese ion binding"/>
    <property type="evidence" value="ECO:0007669"/>
    <property type="project" value="UniProtKB-UniRule"/>
</dbReference>
<dbReference type="InterPro" id="IPR012337">
    <property type="entry name" value="RNaseH-like_sf"/>
</dbReference>
<dbReference type="FunFam" id="3.30.420.10:FF:000006">
    <property type="entry name" value="Ribonuclease HII"/>
    <property type="match status" value="1"/>
</dbReference>
<evidence type="ECO:0000256" key="11">
    <source>
        <dbReference type="ARBA" id="ARBA00022759"/>
    </source>
</evidence>
<dbReference type="CDD" id="cd07182">
    <property type="entry name" value="RNase_HII_bacteria_HII_like"/>
    <property type="match status" value="1"/>
</dbReference>
<dbReference type="GO" id="GO:0043137">
    <property type="term" value="P:DNA replication, removal of RNA primer"/>
    <property type="evidence" value="ECO:0007669"/>
    <property type="project" value="TreeGrafter"/>
</dbReference>
<dbReference type="PANTHER" id="PTHR10954:SF18">
    <property type="entry name" value="RIBONUCLEASE HII"/>
    <property type="match status" value="1"/>
</dbReference>
<comment type="catalytic activity">
    <reaction evidence="1 14 15 16">
        <text>Endonucleolytic cleavage to 5'-phosphomonoester.</text>
        <dbReference type="EC" id="3.1.26.4"/>
    </reaction>
</comment>
<protein>
    <recommendedName>
        <fullName evidence="7 14">Ribonuclease HII</fullName>
        <shortName evidence="14">RNase HII</shortName>
        <ecNumber evidence="6 14">3.1.26.4</ecNumber>
    </recommendedName>
</protein>
<dbReference type="NCBIfam" id="NF000594">
    <property type="entry name" value="PRK00015.1-1"/>
    <property type="match status" value="1"/>
</dbReference>
<evidence type="ECO:0000256" key="12">
    <source>
        <dbReference type="ARBA" id="ARBA00022801"/>
    </source>
</evidence>
<gene>
    <name evidence="14 18" type="primary">rnhB</name>
    <name evidence="18" type="ORF">H2508_06385</name>
</gene>
<keyword evidence="13 14" id="KW-0464">Manganese</keyword>
<comment type="cofactor">
    <cofactor evidence="2">
        <name>Mg(2+)</name>
        <dbReference type="ChEBI" id="CHEBI:18420"/>
    </cofactor>
</comment>
<evidence type="ECO:0000256" key="4">
    <source>
        <dbReference type="ARBA" id="ARBA00004496"/>
    </source>
</evidence>
<feature type="domain" description="RNase H type-2" evidence="17">
    <location>
        <begin position="12"/>
        <end position="200"/>
    </location>
</feature>
<keyword evidence="11 14" id="KW-0255">Endonuclease</keyword>